<proteinExistence type="predicted"/>
<name>A0A101I353_UNCT6</name>
<feature type="transmembrane region" description="Helical" evidence="2">
    <location>
        <begin position="311"/>
        <end position="341"/>
    </location>
</feature>
<gene>
    <name evidence="3" type="ORF">XE03_0480</name>
</gene>
<feature type="compositionally biased region" description="Acidic residues" evidence="1">
    <location>
        <begin position="358"/>
        <end position="372"/>
    </location>
</feature>
<reference evidence="4" key="1">
    <citation type="journal article" date="2015" name="MBio">
        <title>Genome-Resolved Metagenomic Analysis Reveals Roles for Candidate Phyla and Other Microbial Community Members in Biogeochemical Transformations in Oil Reservoirs.</title>
        <authorList>
            <person name="Hu P."/>
            <person name="Tom L."/>
            <person name="Singh A."/>
            <person name="Thomas B.C."/>
            <person name="Baker B.J."/>
            <person name="Piceno Y.M."/>
            <person name="Andersen G.L."/>
            <person name="Banfield J.F."/>
        </authorList>
    </citation>
    <scope>NUCLEOTIDE SEQUENCE [LARGE SCALE GENOMIC DNA]</scope>
</reference>
<accession>A0A101I353</accession>
<comment type="caution">
    <text evidence="3">The sequence shown here is derived from an EMBL/GenBank/DDBJ whole genome shotgun (WGS) entry which is preliminary data.</text>
</comment>
<evidence type="ECO:0000256" key="1">
    <source>
        <dbReference type="SAM" id="MobiDB-lite"/>
    </source>
</evidence>
<keyword evidence="2" id="KW-0812">Transmembrane</keyword>
<dbReference type="Proteomes" id="UP000053467">
    <property type="component" value="Unassembled WGS sequence"/>
</dbReference>
<evidence type="ECO:0000256" key="2">
    <source>
        <dbReference type="SAM" id="Phobius"/>
    </source>
</evidence>
<evidence type="ECO:0000313" key="4">
    <source>
        <dbReference type="Proteomes" id="UP000053467"/>
    </source>
</evidence>
<keyword evidence="2" id="KW-1133">Transmembrane helix</keyword>
<feature type="transmembrane region" description="Helical" evidence="2">
    <location>
        <begin position="221"/>
        <end position="243"/>
    </location>
</feature>
<feature type="transmembrane region" description="Helical" evidence="2">
    <location>
        <begin position="159"/>
        <end position="191"/>
    </location>
</feature>
<feature type="transmembrane region" description="Helical" evidence="2">
    <location>
        <begin position="75"/>
        <end position="95"/>
    </location>
</feature>
<organism evidence="3 4">
    <name type="scientific">candidate division TA06 bacterium 34_109</name>
    <dbReference type="NCBI Taxonomy" id="1635277"/>
    <lineage>
        <taxon>Bacteria</taxon>
        <taxon>Bacteria division TA06</taxon>
    </lineage>
</organism>
<protein>
    <recommendedName>
        <fullName evidence="5">Transmembrane protein</fullName>
    </recommendedName>
</protein>
<dbReference type="AlphaFoldDB" id="A0A101I353"/>
<feature type="transmembrane region" description="Helical" evidence="2">
    <location>
        <begin position="130"/>
        <end position="153"/>
    </location>
</feature>
<dbReference type="EMBL" id="LGGX01000003">
    <property type="protein sequence ID" value="KUK87589.1"/>
    <property type="molecule type" value="Genomic_DNA"/>
</dbReference>
<keyword evidence="2" id="KW-0472">Membrane</keyword>
<feature type="compositionally biased region" description="Basic and acidic residues" evidence="1">
    <location>
        <begin position="373"/>
        <end position="382"/>
    </location>
</feature>
<evidence type="ECO:0008006" key="5">
    <source>
        <dbReference type="Google" id="ProtNLM"/>
    </source>
</evidence>
<feature type="region of interest" description="Disordered" evidence="1">
    <location>
        <begin position="358"/>
        <end position="382"/>
    </location>
</feature>
<sequence length="382" mass="43881">MIKLHYNYKDLFRCTRLGLSIKKMFVMLSAISLGALVYMIFSYIAFIANGTSIKTIWETYKFIPAPVIGVTTLTWYSWLIWIVGAILYFIFFIFAQTAVTKITFEQLKGNEFYEMKESLKYAAKFWKSSFLAPLTLLILIVFMFIGAFIFGLIGRIPYFGPLFIILLIVPIIFGAVFTVYLIIIFFVSLFISPAVAGTSKSDTFDTLFEIFSLVWDHPWRLVVWGGLVGAMSSLGGVILGIILKYSFELTRWALSVWNDGSWLKIWNNGFYFLPPVPAYQISEKIASYATPFLFTLHTFAPGNWAINLSSFLFGVLLYIAGFTVISYILVCWTAGLTIMYVNLVKMKDDVNLLEEKDEEFDEIEEEKEEEEVKEEKKEEKKE</sequence>
<feature type="transmembrane region" description="Helical" evidence="2">
    <location>
        <begin position="25"/>
        <end position="48"/>
    </location>
</feature>
<evidence type="ECO:0000313" key="3">
    <source>
        <dbReference type="EMBL" id="KUK87589.1"/>
    </source>
</evidence>